<sequence length="101" mass="11416">MKISIFLNSKTDGLPKREAFLSDDKTQSAIVFQLIIIGEAVKGLSLELRTQHPEIPWSLIARMRDNLIHGYDDIDLDEVWKTSDEDIPGLLASLEPLVLQE</sequence>
<evidence type="ECO:0000256" key="2">
    <source>
        <dbReference type="ARBA" id="ARBA00022649"/>
    </source>
</evidence>
<reference evidence="6" key="1">
    <citation type="submission" date="2022-06" db="EMBL/GenBank/DDBJ databases">
        <title>New cyanobacteria of genus Symplocastrum in benthos of Lake Baikal.</title>
        <authorList>
            <person name="Sorokovikova E."/>
            <person name="Tikhonova I."/>
            <person name="Krasnopeev A."/>
            <person name="Evseev P."/>
            <person name="Gladkikh A."/>
            <person name="Belykh O."/>
        </authorList>
    </citation>
    <scope>NUCLEOTIDE SEQUENCE</scope>
    <source>
        <strain evidence="6">BBK-W-15</strain>
    </source>
</reference>
<gene>
    <name evidence="6" type="ORF">NJ959_14920</name>
</gene>
<accession>A0AAE3GTS5</accession>
<name>A0AAE3GTS5_9CYAN</name>
<keyword evidence="1" id="KW-0597">Phosphoprotein</keyword>
<keyword evidence="5" id="KW-0378">Hydrolase</keyword>
<dbReference type="Pfam" id="PF01934">
    <property type="entry name" value="HepT-like"/>
    <property type="match status" value="1"/>
</dbReference>
<keyword evidence="2" id="KW-1277">Toxin-antitoxin system</keyword>
<dbReference type="InterPro" id="IPR008201">
    <property type="entry name" value="HepT-like"/>
</dbReference>
<dbReference type="AlphaFoldDB" id="A0AAE3GTS5"/>
<dbReference type="GO" id="GO:0004540">
    <property type="term" value="F:RNA nuclease activity"/>
    <property type="evidence" value="ECO:0007669"/>
    <property type="project" value="InterPro"/>
</dbReference>
<evidence type="ECO:0000256" key="5">
    <source>
        <dbReference type="ARBA" id="ARBA00022801"/>
    </source>
</evidence>
<keyword evidence="4" id="KW-0547">Nucleotide-binding</keyword>
<dbReference type="RefSeq" id="WP_254012520.1">
    <property type="nucleotide sequence ID" value="NZ_JAMZMM010000138.1"/>
</dbReference>
<proteinExistence type="predicted"/>
<evidence type="ECO:0000313" key="7">
    <source>
        <dbReference type="Proteomes" id="UP001204953"/>
    </source>
</evidence>
<protein>
    <submittedName>
        <fullName evidence="6">DUF86 domain-containing protein</fullName>
    </submittedName>
</protein>
<evidence type="ECO:0000313" key="6">
    <source>
        <dbReference type="EMBL" id="MCP2729743.1"/>
    </source>
</evidence>
<comment type="caution">
    <text evidence="6">The sequence shown here is derived from an EMBL/GenBank/DDBJ whole genome shotgun (WGS) entry which is preliminary data.</text>
</comment>
<dbReference type="Proteomes" id="UP001204953">
    <property type="component" value="Unassembled WGS sequence"/>
</dbReference>
<keyword evidence="3" id="KW-0540">Nuclease</keyword>
<dbReference type="GO" id="GO:0110001">
    <property type="term" value="C:toxin-antitoxin complex"/>
    <property type="evidence" value="ECO:0007669"/>
    <property type="project" value="InterPro"/>
</dbReference>
<evidence type="ECO:0000256" key="1">
    <source>
        <dbReference type="ARBA" id="ARBA00022553"/>
    </source>
</evidence>
<dbReference type="PANTHER" id="PTHR34139">
    <property type="entry name" value="UPF0331 PROTEIN MJ0127"/>
    <property type="match status" value="1"/>
</dbReference>
<evidence type="ECO:0000256" key="3">
    <source>
        <dbReference type="ARBA" id="ARBA00022722"/>
    </source>
</evidence>
<dbReference type="PANTHER" id="PTHR34139:SF1">
    <property type="entry name" value="RNASE MJ1380-RELATED"/>
    <property type="match status" value="1"/>
</dbReference>
<dbReference type="GO" id="GO:0000166">
    <property type="term" value="F:nucleotide binding"/>
    <property type="evidence" value="ECO:0007669"/>
    <property type="project" value="UniProtKB-KW"/>
</dbReference>
<dbReference type="InterPro" id="IPR051813">
    <property type="entry name" value="HepT_RNase_toxin"/>
</dbReference>
<organism evidence="6 7">
    <name type="scientific">Limnofasciculus baicalensis BBK-W-15</name>
    <dbReference type="NCBI Taxonomy" id="2699891"/>
    <lineage>
        <taxon>Bacteria</taxon>
        <taxon>Bacillati</taxon>
        <taxon>Cyanobacteriota</taxon>
        <taxon>Cyanophyceae</taxon>
        <taxon>Coleofasciculales</taxon>
        <taxon>Coleofasciculaceae</taxon>
        <taxon>Limnofasciculus</taxon>
        <taxon>Limnofasciculus baicalensis</taxon>
    </lineage>
</organism>
<evidence type="ECO:0000256" key="4">
    <source>
        <dbReference type="ARBA" id="ARBA00022741"/>
    </source>
</evidence>
<dbReference type="EMBL" id="JAMZMM010000138">
    <property type="protein sequence ID" value="MCP2729743.1"/>
    <property type="molecule type" value="Genomic_DNA"/>
</dbReference>
<keyword evidence="7" id="KW-1185">Reference proteome</keyword>
<dbReference type="GO" id="GO:0016787">
    <property type="term" value="F:hydrolase activity"/>
    <property type="evidence" value="ECO:0007669"/>
    <property type="project" value="UniProtKB-KW"/>
</dbReference>